<organism evidence="1">
    <name type="scientific">Anguilla anguilla</name>
    <name type="common">European freshwater eel</name>
    <name type="synonym">Muraena anguilla</name>
    <dbReference type="NCBI Taxonomy" id="7936"/>
    <lineage>
        <taxon>Eukaryota</taxon>
        <taxon>Metazoa</taxon>
        <taxon>Chordata</taxon>
        <taxon>Craniata</taxon>
        <taxon>Vertebrata</taxon>
        <taxon>Euteleostomi</taxon>
        <taxon>Actinopterygii</taxon>
        <taxon>Neopterygii</taxon>
        <taxon>Teleostei</taxon>
        <taxon>Anguilliformes</taxon>
        <taxon>Anguillidae</taxon>
        <taxon>Anguilla</taxon>
    </lineage>
</organism>
<sequence length="26" mass="3207">MRVYSTFRREFPMLLQVCGTRMWKIG</sequence>
<reference evidence="1" key="1">
    <citation type="submission" date="2014-11" db="EMBL/GenBank/DDBJ databases">
        <authorList>
            <person name="Amaro Gonzalez C."/>
        </authorList>
    </citation>
    <scope>NUCLEOTIDE SEQUENCE</scope>
</reference>
<dbReference type="EMBL" id="GBXM01048351">
    <property type="protein sequence ID" value="JAH60226.1"/>
    <property type="molecule type" value="Transcribed_RNA"/>
</dbReference>
<name>A0A0E9U362_ANGAN</name>
<evidence type="ECO:0000313" key="1">
    <source>
        <dbReference type="EMBL" id="JAH60226.1"/>
    </source>
</evidence>
<accession>A0A0E9U362</accession>
<dbReference type="AlphaFoldDB" id="A0A0E9U362"/>
<reference evidence="1" key="2">
    <citation type="journal article" date="2015" name="Fish Shellfish Immunol.">
        <title>Early steps in the European eel (Anguilla anguilla)-Vibrio vulnificus interaction in the gills: Role of the RtxA13 toxin.</title>
        <authorList>
            <person name="Callol A."/>
            <person name="Pajuelo D."/>
            <person name="Ebbesson L."/>
            <person name="Teles M."/>
            <person name="MacKenzie S."/>
            <person name="Amaro C."/>
        </authorList>
    </citation>
    <scope>NUCLEOTIDE SEQUENCE</scope>
</reference>
<dbReference type="EMBL" id="GBXM01028650">
    <property type="protein sequence ID" value="JAH79927.1"/>
    <property type="molecule type" value="Transcribed_RNA"/>
</dbReference>
<protein>
    <submittedName>
        <fullName evidence="1">Uncharacterized protein</fullName>
    </submittedName>
</protein>
<proteinExistence type="predicted"/>